<dbReference type="AlphaFoldDB" id="X0HS49"/>
<name>X0HS49_FUSOX</name>
<sequence>MFESDLTVMLPKAKEAAQQANDEDPRKSYIIRLECRGAS</sequence>
<dbReference type="EMBL" id="KK034446">
    <property type="protein sequence ID" value="EXL64019.1"/>
    <property type="molecule type" value="Genomic_DNA"/>
</dbReference>
<dbReference type="HOGENOM" id="CLU_3320105_0_0_1"/>
<proteinExistence type="predicted"/>
<gene>
    <name evidence="1" type="ORF">FOPG_19712</name>
</gene>
<dbReference type="Proteomes" id="UP000030676">
    <property type="component" value="Unassembled WGS sequence"/>
</dbReference>
<evidence type="ECO:0000313" key="1">
    <source>
        <dbReference type="EMBL" id="EXL64019.1"/>
    </source>
</evidence>
<organism evidence="1">
    <name type="scientific">Fusarium oxysporum f. sp. conglutinans race 2 54008</name>
    <dbReference type="NCBI Taxonomy" id="1089457"/>
    <lineage>
        <taxon>Eukaryota</taxon>
        <taxon>Fungi</taxon>
        <taxon>Dikarya</taxon>
        <taxon>Ascomycota</taxon>
        <taxon>Pezizomycotina</taxon>
        <taxon>Sordariomycetes</taxon>
        <taxon>Hypocreomycetidae</taxon>
        <taxon>Hypocreales</taxon>
        <taxon>Nectriaceae</taxon>
        <taxon>Fusarium</taxon>
        <taxon>Fusarium oxysporum species complex</taxon>
    </lineage>
</organism>
<accession>X0HS49</accession>
<reference evidence="1" key="2">
    <citation type="submission" date="2014-03" db="EMBL/GenBank/DDBJ databases">
        <title>The Genome Annotation of Fusarium oxysporum PHW808.</title>
        <authorList>
            <consortium name="The Broad Institute Genomics Platform"/>
            <person name="Ma L.-J."/>
            <person name="Corby-Kistler H."/>
            <person name="Broz K."/>
            <person name="Gale L.R."/>
            <person name="Jonkers W."/>
            <person name="O'Donnell K."/>
            <person name="Ploetz R."/>
            <person name="Steinberg C."/>
            <person name="Schwartz D.C."/>
            <person name="VanEtten H."/>
            <person name="Zhou S."/>
            <person name="Young S.K."/>
            <person name="Zeng Q."/>
            <person name="Gargeya S."/>
            <person name="Fitzgerald M."/>
            <person name="Abouelleil A."/>
            <person name="Alvarado L."/>
            <person name="Chapman S.B."/>
            <person name="Gainer-Dewar J."/>
            <person name="Goldberg J."/>
            <person name="Griggs A."/>
            <person name="Gujja S."/>
            <person name="Hansen M."/>
            <person name="Howarth C."/>
            <person name="Imamovic A."/>
            <person name="Ireland A."/>
            <person name="Larimer J."/>
            <person name="McCowan C."/>
            <person name="Murphy C."/>
            <person name="Pearson M."/>
            <person name="Poon T.W."/>
            <person name="Priest M."/>
            <person name="Roberts A."/>
            <person name="Saif S."/>
            <person name="Shea T."/>
            <person name="Sykes S."/>
            <person name="Wortman J."/>
            <person name="Nusbaum C."/>
            <person name="Birren B."/>
        </authorList>
    </citation>
    <scope>NUCLEOTIDE SEQUENCE</scope>
    <source>
        <strain evidence="1">54008</strain>
    </source>
</reference>
<protein>
    <submittedName>
        <fullName evidence="1">Uncharacterized protein</fullName>
    </submittedName>
</protein>
<reference evidence="1" key="1">
    <citation type="submission" date="2011-11" db="EMBL/GenBank/DDBJ databases">
        <title>The Genome Sequence of Fusarium oxysporum PHW808.</title>
        <authorList>
            <consortium name="The Broad Institute Genome Sequencing Platform"/>
            <person name="Ma L.-J."/>
            <person name="Gale L.R."/>
            <person name="Schwartz D.C."/>
            <person name="Zhou S."/>
            <person name="Corby-Kistler H."/>
            <person name="Young S.K."/>
            <person name="Zeng Q."/>
            <person name="Gargeya S."/>
            <person name="Fitzgerald M."/>
            <person name="Haas B."/>
            <person name="Abouelleil A."/>
            <person name="Alvarado L."/>
            <person name="Arachchi H.M."/>
            <person name="Berlin A."/>
            <person name="Brown A."/>
            <person name="Chapman S.B."/>
            <person name="Chen Z."/>
            <person name="Dunbar C."/>
            <person name="Freedman E."/>
            <person name="Gearin G."/>
            <person name="Goldberg J."/>
            <person name="Griggs A."/>
            <person name="Gujja S."/>
            <person name="Heiman D."/>
            <person name="Howarth C."/>
            <person name="Larson L."/>
            <person name="Lui A."/>
            <person name="MacDonald P.J.P."/>
            <person name="Montmayeur A."/>
            <person name="Murphy C."/>
            <person name="Neiman D."/>
            <person name="Pearson M."/>
            <person name="Priest M."/>
            <person name="Roberts A."/>
            <person name="Saif S."/>
            <person name="Shea T."/>
            <person name="Shenoy N."/>
            <person name="Sisk P."/>
            <person name="Stolte C."/>
            <person name="Sykes S."/>
            <person name="Wortman J."/>
            <person name="Nusbaum C."/>
            <person name="Birren B."/>
        </authorList>
    </citation>
    <scope>NUCLEOTIDE SEQUENCE [LARGE SCALE GENOMIC DNA]</scope>
    <source>
        <strain evidence="1">54008</strain>
    </source>
</reference>